<feature type="region of interest" description="Disordered" evidence="1">
    <location>
        <begin position="82"/>
        <end position="114"/>
    </location>
</feature>
<proteinExistence type="predicted"/>
<gene>
    <name evidence="2" type="ORF">WMY93_013394</name>
</gene>
<evidence type="ECO:0000256" key="1">
    <source>
        <dbReference type="SAM" id="MobiDB-lite"/>
    </source>
</evidence>
<name>A0AAW0NZV6_9GOBI</name>
<reference evidence="3" key="1">
    <citation type="submission" date="2024-04" db="EMBL/GenBank/DDBJ databases">
        <title>Salinicola lusitanus LLJ914,a marine bacterium isolated from the Okinawa Trough.</title>
        <authorList>
            <person name="Li J."/>
        </authorList>
    </citation>
    <scope>NUCLEOTIDE SEQUENCE [LARGE SCALE GENOMIC DNA]</scope>
</reference>
<comment type="caution">
    <text evidence="2">The sequence shown here is derived from an EMBL/GenBank/DDBJ whole genome shotgun (WGS) entry which is preliminary data.</text>
</comment>
<dbReference type="Proteomes" id="UP001460270">
    <property type="component" value="Unassembled WGS sequence"/>
</dbReference>
<keyword evidence="3" id="KW-1185">Reference proteome</keyword>
<protein>
    <submittedName>
        <fullName evidence="2">Uncharacterized protein</fullName>
    </submittedName>
</protein>
<evidence type="ECO:0000313" key="3">
    <source>
        <dbReference type="Proteomes" id="UP001460270"/>
    </source>
</evidence>
<organism evidence="2 3">
    <name type="scientific">Mugilogobius chulae</name>
    <name type="common">yellowstripe goby</name>
    <dbReference type="NCBI Taxonomy" id="88201"/>
    <lineage>
        <taxon>Eukaryota</taxon>
        <taxon>Metazoa</taxon>
        <taxon>Chordata</taxon>
        <taxon>Craniata</taxon>
        <taxon>Vertebrata</taxon>
        <taxon>Euteleostomi</taxon>
        <taxon>Actinopterygii</taxon>
        <taxon>Neopterygii</taxon>
        <taxon>Teleostei</taxon>
        <taxon>Neoteleostei</taxon>
        <taxon>Acanthomorphata</taxon>
        <taxon>Gobiaria</taxon>
        <taxon>Gobiiformes</taxon>
        <taxon>Gobioidei</taxon>
        <taxon>Gobiidae</taxon>
        <taxon>Gobionellinae</taxon>
        <taxon>Mugilogobius</taxon>
    </lineage>
</organism>
<accession>A0AAW0NZV6</accession>
<feature type="compositionally biased region" description="Polar residues" evidence="1">
    <location>
        <begin position="103"/>
        <end position="114"/>
    </location>
</feature>
<evidence type="ECO:0000313" key="2">
    <source>
        <dbReference type="EMBL" id="KAK7913183.1"/>
    </source>
</evidence>
<dbReference type="EMBL" id="JBBPFD010000009">
    <property type="protein sequence ID" value="KAK7913183.1"/>
    <property type="molecule type" value="Genomic_DNA"/>
</dbReference>
<sequence length="114" mass="12734">MEPQIQPHLVLISHTTPKCRRETAMMSRLGIGGLIVEQHCHPLVALGIAFTNWLQQRATNLGERAGVCRLLWDHILVTQTAQHGPSPLPNPDMHKRGIYQPSKKPTLNSYSIPS</sequence>
<dbReference type="AlphaFoldDB" id="A0AAW0NZV6"/>